<dbReference type="PANTHER" id="PTHR35330">
    <property type="entry name" value="SIROHEME BIOSYNTHESIS PROTEIN MET8"/>
    <property type="match status" value="1"/>
</dbReference>
<keyword evidence="5" id="KW-0627">Porphyrin biosynthesis</keyword>
<dbReference type="InterPro" id="IPR036291">
    <property type="entry name" value="NAD(P)-bd_dom_sf"/>
</dbReference>
<evidence type="ECO:0000256" key="6">
    <source>
        <dbReference type="ARBA" id="ARBA00047561"/>
    </source>
</evidence>
<dbReference type="OrthoDB" id="9773765at2"/>
<comment type="pathway">
    <text evidence="1">Porphyrin-containing compound metabolism; siroheme biosynthesis; sirohydrochlorin from precorrin-2: step 1/1.</text>
</comment>
<proteinExistence type="predicted"/>
<keyword evidence="4" id="KW-0520">NAD</keyword>
<dbReference type="NCBIfam" id="TIGR01470">
    <property type="entry name" value="cysG_Nterm"/>
    <property type="match status" value="1"/>
</dbReference>
<evidence type="ECO:0000313" key="8">
    <source>
        <dbReference type="Proteomes" id="UP000295504"/>
    </source>
</evidence>
<keyword evidence="3" id="KW-0560">Oxidoreductase</keyword>
<evidence type="ECO:0000256" key="4">
    <source>
        <dbReference type="ARBA" id="ARBA00023027"/>
    </source>
</evidence>
<dbReference type="GO" id="GO:0019354">
    <property type="term" value="P:siroheme biosynthetic process"/>
    <property type="evidence" value="ECO:0007669"/>
    <property type="project" value="UniProtKB-UniPathway"/>
</dbReference>
<dbReference type="InterPro" id="IPR028161">
    <property type="entry name" value="Met8-like"/>
</dbReference>
<dbReference type="GO" id="GO:0004325">
    <property type="term" value="F:ferrochelatase activity"/>
    <property type="evidence" value="ECO:0007669"/>
    <property type="project" value="InterPro"/>
</dbReference>
<evidence type="ECO:0000313" key="7">
    <source>
        <dbReference type="EMBL" id="TCQ05230.1"/>
    </source>
</evidence>
<dbReference type="AlphaFoldDB" id="A0A4R2TN78"/>
<comment type="caution">
    <text evidence="7">The sequence shown here is derived from an EMBL/GenBank/DDBJ whole genome shotgun (WGS) entry which is preliminary data.</text>
</comment>
<evidence type="ECO:0000256" key="1">
    <source>
        <dbReference type="ARBA" id="ARBA00005010"/>
    </source>
</evidence>
<sequence>MYYPIMLKIKDRSCVVIGGGKVALRKTSELIKCEANITIISPEISLELLEKCREHNIQYIKSNYDKKFLNGAVLCFACTNDYELNIKIAQDAKELNIAVNVSDNGVESSFIVPAIRRKGDLTLAVTGNENPAASRYVADLMAEQLEDWLLEYISMTSDIRKSIKEKLPLSEIRQRIMKELFTEEYINTAKVSIYDAEKKANKLLEKIIQKACVDNE</sequence>
<accession>A0A4R2TN78</accession>
<dbReference type="Pfam" id="PF13241">
    <property type="entry name" value="NAD_binding_7"/>
    <property type="match status" value="1"/>
</dbReference>
<reference evidence="7 8" key="1">
    <citation type="submission" date="2019-03" db="EMBL/GenBank/DDBJ databases">
        <title>Genomic Encyclopedia of Type Strains, Phase IV (KMG-IV): sequencing the most valuable type-strain genomes for metagenomic binning, comparative biology and taxonomic classification.</title>
        <authorList>
            <person name="Goeker M."/>
        </authorList>
    </citation>
    <scope>NUCLEOTIDE SEQUENCE [LARGE SCALE GENOMIC DNA]</scope>
    <source>
        <strain evidence="7 8">DSM 100013</strain>
    </source>
</reference>
<dbReference type="Gene3D" id="3.40.50.720">
    <property type="entry name" value="NAD(P)-binding Rossmann-like Domain"/>
    <property type="match status" value="1"/>
</dbReference>
<dbReference type="SUPFAM" id="SSF51735">
    <property type="entry name" value="NAD(P)-binding Rossmann-fold domains"/>
    <property type="match status" value="1"/>
</dbReference>
<keyword evidence="8" id="KW-1185">Reference proteome</keyword>
<dbReference type="Proteomes" id="UP000295504">
    <property type="component" value="Unassembled WGS sequence"/>
</dbReference>
<dbReference type="PANTHER" id="PTHR35330:SF1">
    <property type="entry name" value="SIROHEME BIOSYNTHESIS PROTEIN MET8"/>
    <property type="match status" value="1"/>
</dbReference>
<organism evidence="7 8">
    <name type="scientific">Serpentinicella alkaliphila</name>
    <dbReference type="NCBI Taxonomy" id="1734049"/>
    <lineage>
        <taxon>Bacteria</taxon>
        <taxon>Bacillati</taxon>
        <taxon>Bacillota</taxon>
        <taxon>Clostridia</taxon>
        <taxon>Peptostreptococcales</taxon>
        <taxon>Natronincolaceae</taxon>
        <taxon>Serpentinicella</taxon>
    </lineage>
</organism>
<dbReference type="InterPro" id="IPR006367">
    <property type="entry name" value="Sirohaem_synthase_N"/>
</dbReference>
<dbReference type="EMBL" id="SLYC01000005">
    <property type="protein sequence ID" value="TCQ05230.1"/>
    <property type="molecule type" value="Genomic_DNA"/>
</dbReference>
<comment type="catalytic activity">
    <reaction evidence="6">
        <text>precorrin-2 + NAD(+) = sirohydrochlorin + NADH + 2 H(+)</text>
        <dbReference type="Rhea" id="RHEA:15613"/>
        <dbReference type="ChEBI" id="CHEBI:15378"/>
        <dbReference type="ChEBI" id="CHEBI:57540"/>
        <dbReference type="ChEBI" id="CHEBI:57945"/>
        <dbReference type="ChEBI" id="CHEBI:58351"/>
        <dbReference type="ChEBI" id="CHEBI:58827"/>
        <dbReference type="EC" id="1.3.1.76"/>
    </reaction>
</comment>
<gene>
    <name evidence="7" type="ORF">EDD79_100545</name>
</gene>
<evidence type="ECO:0000256" key="2">
    <source>
        <dbReference type="ARBA" id="ARBA00012400"/>
    </source>
</evidence>
<dbReference type="GO" id="GO:0043115">
    <property type="term" value="F:precorrin-2 dehydrogenase activity"/>
    <property type="evidence" value="ECO:0007669"/>
    <property type="project" value="UniProtKB-EC"/>
</dbReference>
<dbReference type="SUPFAM" id="SSF75615">
    <property type="entry name" value="Siroheme synthase middle domains-like"/>
    <property type="match status" value="1"/>
</dbReference>
<evidence type="ECO:0000256" key="3">
    <source>
        <dbReference type="ARBA" id="ARBA00023002"/>
    </source>
</evidence>
<dbReference type="RefSeq" id="WP_132847700.1">
    <property type="nucleotide sequence ID" value="NZ_CP058648.1"/>
</dbReference>
<evidence type="ECO:0000256" key="5">
    <source>
        <dbReference type="ARBA" id="ARBA00023244"/>
    </source>
</evidence>
<dbReference type="UniPathway" id="UPA00262">
    <property type="reaction ID" value="UER00222"/>
</dbReference>
<protein>
    <recommendedName>
        <fullName evidence="2">precorrin-2 dehydrogenase</fullName>
        <ecNumber evidence="2">1.3.1.76</ecNumber>
    </recommendedName>
</protein>
<name>A0A4R2TN78_9FIRM</name>
<dbReference type="EC" id="1.3.1.76" evidence="2"/>